<sequence length="420" mass="44643">MLALAASLLTACGGGDSGGPTTLTFYSSNPNQQPIVEKCAADSGGRYRIDLQALPNTASGAREQLLRRLAAQDRGMDILSIDPPFMAEFANAGFLRPFTDAERTQFTDGVLDGPVAQGLYDDKLYSAPANGNTQLLWYRKSVLAKAGVDPGAGPVTWDQLIDGAEKAGVTVAGQGRRNESLMVWVNALVASAGGSILTEDSEGKPADQVKSGLDSTAGREAARIIGKLARSSAAYPSFSTGSEDDARAAFARPDGGFMVNWPYIWAAAQAAIDEGQLPKNFLDDVGWARYPRVLADRESAPPSGGLGLSISAFSRHPELAVDVIRCVLSPANQKQYMFTAGDPAVLSSVFDDPEVRERFPMADAIREGMDQATPRPVSPYYGDVTAAIQAGFHPPDEVTEGSAKRTARLLEDVLSNQRLI</sequence>
<accession>A0ABN0UUK7</accession>
<organism evidence="4 5">
    <name type="scientific">Cryptosporangium japonicum</name>
    <dbReference type="NCBI Taxonomy" id="80872"/>
    <lineage>
        <taxon>Bacteria</taxon>
        <taxon>Bacillati</taxon>
        <taxon>Actinomycetota</taxon>
        <taxon>Actinomycetes</taxon>
        <taxon>Cryptosporangiales</taxon>
        <taxon>Cryptosporangiaceae</taxon>
        <taxon>Cryptosporangium</taxon>
    </lineage>
</organism>
<keyword evidence="5" id="KW-1185">Reference proteome</keyword>
<keyword evidence="3" id="KW-0732">Signal</keyword>
<dbReference type="InterPro" id="IPR006059">
    <property type="entry name" value="SBP"/>
</dbReference>
<proteinExistence type="inferred from homology"/>
<evidence type="ECO:0000313" key="5">
    <source>
        <dbReference type="Proteomes" id="UP001500967"/>
    </source>
</evidence>
<dbReference type="SUPFAM" id="SSF53850">
    <property type="entry name" value="Periplasmic binding protein-like II"/>
    <property type="match status" value="1"/>
</dbReference>
<gene>
    <name evidence="4" type="ORF">GCM10009539_54470</name>
</gene>
<comment type="caution">
    <text evidence="4">The sequence shown here is derived from an EMBL/GenBank/DDBJ whole genome shotgun (WGS) entry which is preliminary data.</text>
</comment>
<protein>
    <submittedName>
        <fullName evidence="4">ABC transporter substrate-binding protein</fullName>
    </submittedName>
</protein>
<dbReference type="Gene3D" id="3.40.190.10">
    <property type="entry name" value="Periplasmic binding protein-like II"/>
    <property type="match status" value="2"/>
</dbReference>
<comment type="similarity">
    <text evidence="1">Belongs to the bacterial solute-binding protein 1 family.</text>
</comment>
<evidence type="ECO:0000256" key="1">
    <source>
        <dbReference type="ARBA" id="ARBA00008520"/>
    </source>
</evidence>
<dbReference type="Proteomes" id="UP001500967">
    <property type="component" value="Unassembled WGS sequence"/>
</dbReference>
<evidence type="ECO:0000313" key="4">
    <source>
        <dbReference type="EMBL" id="GAA0261892.1"/>
    </source>
</evidence>
<name>A0ABN0UUK7_9ACTN</name>
<reference evidence="4 5" key="1">
    <citation type="journal article" date="2019" name="Int. J. Syst. Evol. Microbiol.">
        <title>The Global Catalogue of Microorganisms (GCM) 10K type strain sequencing project: providing services to taxonomists for standard genome sequencing and annotation.</title>
        <authorList>
            <consortium name="The Broad Institute Genomics Platform"/>
            <consortium name="The Broad Institute Genome Sequencing Center for Infectious Disease"/>
            <person name="Wu L."/>
            <person name="Ma J."/>
        </authorList>
    </citation>
    <scope>NUCLEOTIDE SEQUENCE [LARGE SCALE GENOMIC DNA]</scope>
    <source>
        <strain evidence="4 5">JCM 10425</strain>
    </source>
</reference>
<dbReference type="EMBL" id="BAAAGX010000021">
    <property type="protein sequence ID" value="GAA0261892.1"/>
    <property type="molecule type" value="Genomic_DNA"/>
</dbReference>
<keyword evidence="2" id="KW-0813">Transport</keyword>
<dbReference type="Pfam" id="PF01547">
    <property type="entry name" value="SBP_bac_1"/>
    <property type="match status" value="1"/>
</dbReference>
<dbReference type="PANTHER" id="PTHR43649">
    <property type="entry name" value="ARABINOSE-BINDING PROTEIN-RELATED"/>
    <property type="match status" value="1"/>
</dbReference>
<evidence type="ECO:0000256" key="3">
    <source>
        <dbReference type="ARBA" id="ARBA00022729"/>
    </source>
</evidence>
<dbReference type="PANTHER" id="PTHR43649:SF34">
    <property type="entry name" value="ABC TRANSPORTER PERIPLASMIC-BINDING PROTEIN YCJN-RELATED"/>
    <property type="match status" value="1"/>
</dbReference>
<dbReference type="InterPro" id="IPR050490">
    <property type="entry name" value="Bact_solute-bd_prot1"/>
</dbReference>
<evidence type="ECO:0000256" key="2">
    <source>
        <dbReference type="ARBA" id="ARBA00022448"/>
    </source>
</evidence>